<dbReference type="EMBL" id="CP091511">
    <property type="protein sequence ID" value="UOO89533.1"/>
    <property type="molecule type" value="Genomic_DNA"/>
</dbReference>
<organism evidence="1 2">
    <name type="scientific">Vitreoscilla massiliensis</name>
    <dbReference type="NCBI Taxonomy" id="1689272"/>
    <lineage>
        <taxon>Bacteria</taxon>
        <taxon>Pseudomonadati</taxon>
        <taxon>Pseudomonadota</taxon>
        <taxon>Betaproteobacteria</taxon>
        <taxon>Neisseriales</taxon>
        <taxon>Neisseriaceae</taxon>
        <taxon>Vitreoscilla</taxon>
    </lineage>
</organism>
<evidence type="ECO:0000313" key="1">
    <source>
        <dbReference type="EMBL" id="UOO89533.1"/>
    </source>
</evidence>
<accession>A0ABY4E2H9</accession>
<proteinExistence type="predicted"/>
<gene>
    <name evidence="1" type="ORF">LVJ82_00695</name>
</gene>
<dbReference type="RefSeq" id="WP_058357221.1">
    <property type="nucleotide sequence ID" value="NZ_CABKVG010000010.1"/>
</dbReference>
<evidence type="ECO:0000313" key="2">
    <source>
        <dbReference type="Proteomes" id="UP000832011"/>
    </source>
</evidence>
<protein>
    <submittedName>
        <fullName evidence="1">Uncharacterized protein</fullName>
    </submittedName>
</protein>
<reference evidence="1 2" key="1">
    <citation type="journal article" date="2022" name="Res Sq">
        <title>Evolution of multicellular longitudinally dividing oral cavity symbionts (Neisseriaceae).</title>
        <authorList>
            <person name="Nyongesa S."/>
            <person name="Weber P."/>
            <person name="Bernet E."/>
            <person name="Pullido F."/>
            <person name="Nieckarz M."/>
            <person name="Delaby M."/>
            <person name="Nieves C."/>
            <person name="Viehboeck T."/>
            <person name="Krause N."/>
            <person name="Rivera-Millot A."/>
            <person name="Nakamura A."/>
            <person name="Vischer N."/>
            <person name="VanNieuwenhze M."/>
            <person name="Brun Y."/>
            <person name="Cava F."/>
            <person name="Bulgheresi S."/>
            <person name="Veyrier F."/>
        </authorList>
    </citation>
    <scope>NUCLEOTIDE SEQUENCE [LARGE SCALE GENOMIC DNA]</scope>
    <source>
        <strain evidence="1 2">SN4</strain>
    </source>
</reference>
<sequence>MNKAKKRPVKDLLDDMEKQDAHFASRVKQYEQIVTVSAHIKELQEKSGLGWCADKTVFAELTTPSGAKFYGFNGCANPQTKCPRSSGEGYTKCREICRQPAHAEVMAISQWDDAGAEMGATMRVWGANKICCNCKAVCAENGVIVELVRGE</sequence>
<dbReference type="Proteomes" id="UP000832011">
    <property type="component" value="Chromosome"/>
</dbReference>
<name>A0ABY4E2H9_9NEIS</name>
<keyword evidence="2" id="KW-1185">Reference proteome</keyword>